<keyword evidence="4 5" id="KW-0413">Isomerase</keyword>
<dbReference type="PANTHER" id="PTHR43811:SF26">
    <property type="entry name" value="PEPTIDYL-PROLYL CIS-TRANS ISOMERASE FKBP16-1, CHLOROPLASTIC"/>
    <property type="match status" value="1"/>
</dbReference>
<organism evidence="7 8">
    <name type="scientific">Saponaria officinalis</name>
    <name type="common">Common soapwort</name>
    <name type="synonym">Lychnis saponaria</name>
    <dbReference type="NCBI Taxonomy" id="3572"/>
    <lineage>
        <taxon>Eukaryota</taxon>
        <taxon>Viridiplantae</taxon>
        <taxon>Streptophyta</taxon>
        <taxon>Embryophyta</taxon>
        <taxon>Tracheophyta</taxon>
        <taxon>Spermatophyta</taxon>
        <taxon>Magnoliopsida</taxon>
        <taxon>eudicotyledons</taxon>
        <taxon>Gunneridae</taxon>
        <taxon>Pentapetalae</taxon>
        <taxon>Caryophyllales</taxon>
        <taxon>Caryophyllaceae</taxon>
        <taxon>Caryophylleae</taxon>
        <taxon>Saponaria</taxon>
    </lineage>
</organism>
<evidence type="ECO:0000256" key="1">
    <source>
        <dbReference type="ARBA" id="ARBA00000971"/>
    </source>
</evidence>
<dbReference type="EMBL" id="JBDFQZ010000009">
    <property type="protein sequence ID" value="KAK9689498.1"/>
    <property type="molecule type" value="Genomic_DNA"/>
</dbReference>
<evidence type="ECO:0000259" key="6">
    <source>
        <dbReference type="PROSITE" id="PS50059"/>
    </source>
</evidence>
<keyword evidence="3 5" id="KW-0697">Rotamase</keyword>
<comment type="caution">
    <text evidence="7">The sequence shown here is derived from an EMBL/GenBank/DDBJ whole genome shotgun (WGS) entry which is preliminary data.</text>
</comment>
<dbReference type="PANTHER" id="PTHR43811">
    <property type="entry name" value="FKBP-TYPE PEPTIDYL-PROLYL CIS-TRANS ISOMERASE FKPA"/>
    <property type="match status" value="1"/>
</dbReference>
<dbReference type="AlphaFoldDB" id="A0AAW1III9"/>
<dbReference type="EC" id="5.2.1.8" evidence="2 5"/>
<evidence type="ECO:0000256" key="3">
    <source>
        <dbReference type="ARBA" id="ARBA00023110"/>
    </source>
</evidence>
<evidence type="ECO:0000256" key="2">
    <source>
        <dbReference type="ARBA" id="ARBA00013194"/>
    </source>
</evidence>
<evidence type="ECO:0000256" key="5">
    <source>
        <dbReference type="PROSITE-ProRule" id="PRU00277"/>
    </source>
</evidence>
<sequence length="213" mass="23705">MGATTMAISHQLSITKLHHSFLPRRTSDKQDISVAGIFAVSRFPSCTLGILPRRLLLFIGLVPVWSNIKPAFSLPMPQMEEPEIIRTRKLAGGVRVQDVVDGEGLAASDGDVVEFNYVCRRANGYFVYSTVDQFTGEAMPITFQLNENQMIKGLKDVIIGMKIGGKRRALIPPNMGYVNEQLKPIPEEFGPRRSLLSHANEPLVFEVQLLKIL</sequence>
<evidence type="ECO:0000256" key="4">
    <source>
        <dbReference type="ARBA" id="ARBA00023235"/>
    </source>
</evidence>
<protein>
    <recommendedName>
        <fullName evidence="2 5">peptidylprolyl isomerase</fullName>
        <ecNumber evidence="2 5">5.2.1.8</ecNumber>
    </recommendedName>
</protein>
<dbReference type="GO" id="GO:0003755">
    <property type="term" value="F:peptidyl-prolyl cis-trans isomerase activity"/>
    <property type="evidence" value="ECO:0007669"/>
    <property type="project" value="UniProtKB-KW"/>
</dbReference>
<proteinExistence type="predicted"/>
<dbReference type="InterPro" id="IPR046357">
    <property type="entry name" value="PPIase_dom_sf"/>
</dbReference>
<dbReference type="Gene3D" id="3.10.50.40">
    <property type="match status" value="1"/>
</dbReference>
<dbReference type="PROSITE" id="PS50059">
    <property type="entry name" value="FKBP_PPIASE"/>
    <property type="match status" value="1"/>
</dbReference>
<name>A0AAW1III9_SAPOF</name>
<accession>A0AAW1III9</accession>
<dbReference type="SUPFAM" id="SSF54534">
    <property type="entry name" value="FKBP-like"/>
    <property type="match status" value="1"/>
</dbReference>
<comment type="catalytic activity">
    <reaction evidence="1 5">
        <text>[protein]-peptidylproline (omega=180) = [protein]-peptidylproline (omega=0)</text>
        <dbReference type="Rhea" id="RHEA:16237"/>
        <dbReference type="Rhea" id="RHEA-COMP:10747"/>
        <dbReference type="Rhea" id="RHEA-COMP:10748"/>
        <dbReference type="ChEBI" id="CHEBI:83833"/>
        <dbReference type="ChEBI" id="CHEBI:83834"/>
        <dbReference type="EC" id="5.2.1.8"/>
    </reaction>
</comment>
<keyword evidence="8" id="KW-1185">Reference proteome</keyword>
<gene>
    <name evidence="7" type="ORF">RND81_09G063100</name>
</gene>
<dbReference type="Proteomes" id="UP001443914">
    <property type="component" value="Unassembled WGS sequence"/>
</dbReference>
<feature type="domain" description="PPIase FKBP-type" evidence="6">
    <location>
        <begin position="110"/>
        <end position="213"/>
    </location>
</feature>
<dbReference type="InterPro" id="IPR001179">
    <property type="entry name" value="PPIase_FKBP_dom"/>
</dbReference>
<dbReference type="Pfam" id="PF00254">
    <property type="entry name" value="FKBP_C"/>
    <property type="match status" value="1"/>
</dbReference>
<evidence type="ECO:0000313" key="8">
    <source>
        <dbReference type="Proteomes" id="UP001443914"/>
    </source>
</evidence>
<evidence type="ECO:0000313" key="7">
    <source>
        <dbReference type="EMBL" id="KAK9689498.1"/>
    </source>
</evidence>
<reference evidence="7" key="1">
    <citation type="submission" date="2024-03" db="EMBL/GenBank/DDBJ databases">
        <title>WGS assembly of Saponaria officinalis var. Norfolk2.</title>
        <authorList>
            <person name="Jenkins J."/>
            <person name="Shu S."/>
            <person name="Grimwood J."/>
            <person name="Barry K."/>
            <person name="Goodstein D."/>
            <person name="Schmutz J."/>
            <person name="Leebens-Mack J."/>
            <person name="Osbourn A."/>
        </authorList>
    </citation>
    <scope>NUCLEOTIDE SEQUENCE [LARGE SCALE GENOMIC DNA]</scope>
    <source>
        <strain evidence="7">JIC</strain>
    </source>
</reference>